<organism evidence="9 10">
    <name type="scientific">Clostridium aciditolerans</name>
    <dbReference type="NCBI Taxonomy" id="339861"/>
    <lineage>
        <taxon>Bacteria</taxon>
        <taxon>Bacillati</taxon>
        <taxon>Bacillota</taxon>
        <taxon>Clostridia</taxon>
        <taxon>Eubacteriales</taxon>
        <taxon>Clostridiaceae</taxon>
        <taxon>Clostridium</taxon>
    </lineage>
</organism>
<keyword evidence="7 8" id="KW-0472">Membrane</keyword>
<evidence type="ECO:0000313" key="9">
    <source>
        <dbReference type="EMBL" id="MBI6875370.1"/>
    </source>
</evidence>
<protein>
    <submittedName>
        <fullName evidence="9">GerAB/ArcD/ProY family transporter</fullName>
    </submittedName>
</protein>
<keyword evidence="10" id="KW-1185">Reference proteome</keyword>
<dbReference type="RefSeq" id="WP_211144726.1">
    <property type="nucleotide sequence ID" value="NZ_JAEEGB010000042.1"/>
</dbReference>
<dbReference type="EMBL" id="JAEEGB010000042">
    <property type="protein sequence ID" value="MBI6875370.1"/>
    <property type="molecule type" value="Genomic_DNA"/>
</dbReference>
<keyword evidence="5 8" id="KW-0812">Transmembrane</keyword>
<feature type="transmembrane region" description="Helical" evidence="8">
    <location>
        <begin position="220"/>
        <end position="241"/>
    </location>
</feature>
<feature type="transmembrane region" description="Helical" evidence="8">
    <location>
        <begin position="191"/>
        <end position="208"/>
    </location>
</feature>
<evidence type="ECO:0000256" key="7">
    <source>
        <dbReference type="ARBA" id="ARBA00023136"/>
    </source>
</evidence>
<feature type="transmembrane region" description="Helical" evidence="8">
    <location>
        <begin position="149"/>
        <end position="171"/>
    </location>
</feature>
<keyword evidence="4" id="KW-0309">Germination</keyword>
<evidence type="ECO:0000256" key="4">
    <source>
        <dbReference type="ARBA" id="ARBA00022544"/>
    </source>
</evidence>
<keyword evidence="3" id="KW-0813">Transport</keyword>
<dbReference type="GO" id="GO:0009847">
    <property type="term" value="P:spore germination"/>
    <property type="evidence" value="ECO:0007669"/>
    <property type="project" value="InterPro"/>
</dbReference>
<evidence type="ECO:0000256" key="5">
    <source>
        <dbReference type="ARBA" id="ARBA00022692"/>
    </source>
</evidence>
<dbReference type="PANTHER" id="PTHR34975">
    <property type="entry name" value="SPORE GERMINATION PROTEIN A2"/>
    <property type="match status" value="1"/>
</dbReference>
<dbReference type="GO" id="GO:0016020">
    <property type="term" value="C:membrane"/>
    <property type="evidence" value="ECO:0007669"/>
    <property type="project" value="UniProtKB-SubCell"/>
</dbReference>
<proteinExistence type="inferred from homology"/>
<evidence type="ECO:0000256" key="3">
    <source>
        <dbReference type="ARBA" id="ARBA00022448"/>
    </source>
</evidence>
<feature type="transmembrane region" description="Helical" evidence="8">
    <location>
        <begin position="42"/>
        <end position="63"/>
    </location>
</feature>
<keyword evidence="6 8" id="KW-1133">Transmembrane helix</keyword>
<dbReference type="NCBIfam" id="TIGR00912">
    <property type="entry name" value="2A0309"/>
    <property type="match status" value="1"/>
</dbReference>
<evidence type="ECO:0000256" key="8">
    <source>
        <dbReference type="SAM" id="Phobius"/>
    </source>
</evidence>
<dbReference type="PANTHER" id="PTHR34975:SF2">
    <property type="entry name" value="SPORE GERMINATION PROTEIN A2"/>
    <property type="match status" value="1"/>
</dbReference>
<feature type="transmembrane region" description="Helical" evidence="8">
    <location>
        <begin position="83"/>
        <end position="102"/>
    </location>
</feature>
<dbReference type="Pfam" id="PF03845">
    <property type="entry name" value="Spore_permease"/>
    <property type="match status" value="1"/>
</dbReference>
<feature type="transmembrane region" description="Helical" evidence="8">
    <location>
        <begin position="269"/>
        <end position="294"/>
    </location>
</feature>
<dbReference type="Gene3D" id="1.20.1740.10">
    <property type="entry name" value="Amino acid/polyamine transporter I"/>
    <property type="match status" value="1"/>
</dbReference>
<accession>A0A934M5R3</accession>
<feature type="transmembrane region" description="Helical" evidence="8">
    <location>
        <begin position="12"/>
        <end position="30"/>
    </location>
</feature>
<gene>
    <name evidence="9" type="ORF">I6U51_22110</name>
</gene>
<feature type="transmembrane region" description="Helical" evidence="8">
    <location>
        <begin position="306"/>
        <end position="327"/>
    </location>
</feature>
<evidence type="ECO:0000256" key="6">
    <source>
        <dbReference type="ARBA" id="ARBA00022989"/>
    </source>
</evidence>
<comment type="similarity">
    <text evidence="2">Belongs to the amino acid-polyamine-organocation (APC) superfamily. Spore germination protein (SGP) (TC 2.A.3.9) family.</text>
</comment>
<feature type="transmembrane region" description="Helical" evidence="8">
    <location>
        <begin position="333"/>
        <end position="355"/>
    </location>
</feature>
<dbReference type="InterPro" id="IPR004761">
    <property type="entry name" value="Spore_GerAB"/>
</dbReference>
<name>A0A934M5R3_9CLOT</name>
<dbReference type="AlphaFoldDB" id="A0A934M5R3"/>
<comment type="subcellular location">
    <subcellularLocation>
        <location evidence="1">Membrane</location>
        <topology evidence="1">Multi-pass membrane protein</topology>
    </subcellularLocation>
</comment>
<sequence length="364" mass="41609">MTKGKYNTLTANQMKCFIIGAAVSSGILSLPNFLVEVAKQDGWISSILGGIYPFYMILICIYISNQFPNDNILTLSKRFLGKYLGSFLNLLFAINFIFYSAVPPSSISNFLRTYVLDFLSAPKFLLIFISIGAYTAYKGLYVLGKLSELAFYIILFIIIIPLFELNFGTLLNMQPVFQNGYKNILIGSINSLYSYGGIEIMFIVYPFIKNSAEFKNSSLKAAMLLCFIYSWATFTTIYILGIDFIPKTIWSSIFVVEKIKLPFLNNFRYIIMFLWTLVTLKSLAINYFACAFILKDTYRKIESKKIYLFIFLIIFFLSLCYGNEVIIKDLVRIIAPILVIFSVLYVSLISLIIFVKKGNAYEKK</sequence>
<dbReference type="Proteomes" id="UP000622687">
    <property type="component" value="Unassembled WGS sequence"/>
</dbReference>
<evidence type="ECO:0000256" key="1">
    <source>
        <dbReference type="ARBA" id="ARBA00004141"/>
    </source>
</evidence>
<reference evidence="9" key="1">
    <citation type="submission" date="2020-12" db="EMBL/GenBank/DDBJ databases">
        <title>Clostridium thailandense sp. nov., a novel acetogenic bacterium isolated from peat land soil in Thailand.</title>
        <authorList>
            <person name="Chaikitkaew S."/>
            <person name="Birkeland N.K."/>
        </authorList>
    </citation>
    <scope>NUCLEOTIDE SEQUENCE</scope>
    <source>
        <strain evidence="9">DSM 17425</strain>
    </source>
</reference>
<evidence type="ECO:0000313" key="10">
    <source>
        <dbReference type="Proteomes" id="UP000622687"/>
    </source>
</evidence>
<comment type="caution">
    <text evidence="9">The sequence shown here is derived from an EMBL/GenBank/DDBJ whole genome shotgun (WGS) entry which is preliminary data.</text>
</comment>
<evidence type="ECO:0000256" key="2">
    <source>
        <dbReference type="ARBA" id="ARBA00007998"/>
    </source>
</evidence>
<feature type="transmembrane region" description="Helical" evidence="8">
    <location>
        <begin position="114"/>
        <end position="137"/>
    </location>
</feature>